<name>A0A1I8FU22_9PLAT</name>
<dbReference type="WBParaSite" id="maker-unitig_9234-snap-gene-0.2-mRNA-1">
    <property type="protein sequence ID" value="maker-unitig_9234-snap-gene-0.2-mRNA-1"/>
    <property type="gene ID" value="maker-unitig_9234-snap-gene-0.2"/>
</dbReference>
<accession>A0A1I8FU22</accession>
<reference evidence="2" key="1">
    <citation type="submission" date="2016-11" db="UniProtKB">
        <authorList>
            <consortium name="WormBaseParasite"/>
        </authorList>
    </citation>
    <scope>IDENTIFICATION</scope>
</reference>
<dbReference type="Proteomes" id="UP000095280">
    <property type="component" value="Unplaced"/>
</dbReference>
<evidence type="ECO:0000313" key="2">
    <source>
        <dbReference type="WBParaSite" id="maker-unitig_9234-snap-gene-0.2-mRNA-1"/>
    </source>
</evidence>
<protein>
    <submittedName>
        <fullName evidence="2">RAB3GAP2_C domain-containing protein</fullName>
    </submittedName>
</protein>
<keyword evidence="1" id="KW-1185">Reference proteome</keyword>
<proteinExistence type="predicted"/>
<evidence type="ECO:0000313" key="1">
    <source>
        <dbReference type="Proteomes" id="UP000095280"/>
    </source>
</evidence>
<dbReference type="AlphaFoldDB" id="A0A1I8FU22"/>
<sequence>TRLPHSAHNGSAFWPIAWLASTTGAALRREHWPADCLLFARIVKFASDVDVLSIVEQYPFAERHYCLYLWLNFNNLSPSAVQQPQIQSILASIVDNLVGAGLENYSAGAVIRSAECIRLSALLRIVPNLPAGGGLLPDRLAASLARSLTHAARCLPSIAPASLDASNGQLQCVPATYLGHRLALATHARPLAEAAAVGIEQLLHRLSCPAPQPAVASGCSTLGSQIGFALANCLLAVACYRRQVSQQQQPQQQQ</sequence>
<organism evidence="1 2">
    <name type="scientific">Macrostomum lignano</name>
    <dbReference type="NCBI Taxonomy" id="282301"/>
    <lineage>
        <taxon>Eukaryota</taxon>
        <taxon>Metazoa</taxon>
        <taxon>Spiralia</taxon>
        <taxon>Lophotrochozoa</taxon>
        <taxon>Platyhelminthes</taxon>
        <taxon>Rhabditophora</taxon>
        <taxon>Macrostomorpha</taxon>
        <taxon>Macrostomida</taxon>
        <taxon>Macrostomidae</taxon>
        <taxon>Macrostomum</taxon>
    </lineage>
</organism>